<keyword evidence="4" id="KW-0378">Hydrolase</keyword>
<organism evidence="8 9">
    <name type="scientific">Candidatus Nomurabacteria bacterium RIFCSPLOWO2_01_FULL_33_24</name>
    <dbReference type="NCBI Taxonomy" id="1801765"/>
    <lineage>
        <taxon>Bacteria</taxon>
        <taxon>Candidatus Nomuraibacteriota</taxon>
    </lineage>
</organism>
<evidence type="ECO:0000259" key="7">
    <source>
        <dbReference type="Pfam" id="PF20803"/>
    </source>
</evidence>
<dbReference type="Pfam" id="PF20803">
    <property type="entry name" value="PaaX_M"/>
    <property type="match status" value="1"/>
</dbReference>
<dbReference type="AlphaFoldDB" id="A0A1F6X0Y7"/>
<dbReference type="SUPFAM" id="SSF143430">
    <property type="entry name" value="TTP0101/SSO1404-like"/>
    <property type="match status" value="1"/>
</dbReference>
<dbReference type="EMBL" id="MFUP01000008">
    <property type="protein sequence ID" value="OGI87777.1"/>
    <property type="molecule type" value="Genomic_DNA"/>
</dbReference>
<evidence type="ECO:0000313" key="9">
    <source>
        <dbReference type="Proteomes" id="UP000185809"/>
    </source>
</evidence>
<dbReference type="GO" id="GO:0004521">
    <property type="term" value="F:RNA endonuclease activity"/>
    <property type="evidence" value="ECO:0007669"/>
    <property type="project" value="InterPro"/>
</dbReference>
<feature type="domain" description="Transcriptional repressor PaaX-like central Cas2-like" evidence="7">
    <location>
        <begin position="92"/>
        <end position="154"/>
    </location>
</feature>
<keyword evidence="3 8" id="KW-0255">Endonuclease</keyword>
<dbReference type="NCBIfam" id="TIGR01573">
    <property type="entry name" value="cas2"/>
    <property type="match status" value="1"/>
</dbReference>
<name>A0A1F6X0Y7_9BACT</name>
<evidence type="ECO:0000256" key="1">
    <source>
        <dbReference type="ARBA" id="ARBA00022722"/>
    </source>
</evidence>
<evidence type="ECO:0000256" key="4">
    <source>
        <dbReference type="ARBA" id="ARBA00022801"/>
    </source>
</evidence>
<evidence type="ECO:0000313" key="8">
    <source>
        <dbReference type="EMBL" id="OGI87777.1"/>
    </source>
</evidence>
<keyword evidence="1" id="KW-0540">Nuclease</keyword>
<gene>
    <name evidence="8" type="ORF">A2995_00670</name>
</gene>
<dbReference type="GO" id="GO:0043571">
    <property type="term" value="P:maintenance of CRISPR repeat elements"/>
    <property type="evidence" value="ECO:0007669"/>
    <property type="project" value="InterPro"/>
</dbReference>
<protein>
    <submittedName>
        <fullName evidence="8">CRISPR-associated endonuclease Cas2</fullName>
    </submittedName>
</protein>
<evidence type="ECO:0000256" key="5">
    <source>
        <dbReference type="ARBA" id="ARBA00022842"/>
    </source>
</evidence>
<accession>A0A1F6X0Y7</accession>
<comment type="caution">
    <text evidence="8">The sequence shown here is derived from an EMBL/GenBank/DDBJ whole genome shotgun (WGS) entry which is preliminary data.</text>
</comment>
<evidence type="ECO:0000256" key="2">
    <source>
        <dbReference type="ARBA" id="ARBA00022723"/>
    </source>
</evidence>
<dbReference type="Proteomes" id="UP000185809">
    <property type="component" value="Unassembled WGS sequence"/>
</dbReference>
<evidence type="ECO:0000256" key="6">
    <source>
        <dbReference type="ARBA" id="ARBA00023118"/>
    </source>
</evidence>
<evidence type="ECO:0000256" key="3">
    <source>
        <dbReference type="ARBA" id="ARBA00022759"/>
    </source>
</evidence>
<dbReference type="InterPro" id="IPR048846">
    <property type="entry name" value="PaaX-like_central"/>
</dbReference>
<proteinExistence type="predicted"/>
<keyword evidence="6" id="KW-0051">Antiviral defense</keyword>
<reference evidence="8 9" key="1">
    <citation type="journal article" date="2016" name="Nat. Commun.">
        <title>Thousands of microbial genomes shed light on interconnected biogeochemical processes in an aquifer system.</title>
        <authorList>
            <person name="Anantharaman K."/>
            <person name="Brown C.T."/>
            <person name="Hug L.A."/>
            <person name="Sharon I."/>
            <person name="Castelle C.J."/>
            <person name="Probst A.J."/>
            <person name="Thomas B.C."/>
            <person name="Singh A."/>
            <person name="Wilkins M.J."/>
            <person name="Karaoz U."/>
            <person name="Brodie E.L."/>
            <person name="Williams K.H."/>
            <person name="Hubbard S.S."/>
            <person name="Banfield J.F."/>
        </authorList>
    </citation>
    <scope>NUCLEOTIDE SEQUENCE [LARGE SCALE GENOMIC DNA]</scope>
</reference>
<keyword evidence="2" id="KW-0479">Metal-binding</keyword>
<dbReference type="InterPro" id="IPR021127">
    <property type="entry name" value="CRISPR_associated_Cas2"/>
</dbReference>
<sequence length="159" mass="18778">MSIVGEILRELWDKEIKYKGMSVNLFGIPRLGIYSKRTLRSTVDRLFKDKLVRKELNGFIITINGKKYLKKKEDSLKSFSKLPIKDSSKNLLVMFDVPVAQKAEREWLRFHLKKFGYIMIQKSVWVGPSPLPTDFLLYLKEIKLKNYIKTFKLTNPYKK</sequence>
<keyword evidence="5" id="KW-0460">Magnesium</keyword>